<dbReference type="Proteomes" id="UP000683360">
    <property type="component" value="Unassembled WGS sequence"/>
</dbReference>
<evidence type="ECO:0000313" key="4">
    <source>
        <dbReference type="Proteomes" id="UP000683360"/>
    </source>
</evidence>
<dbReference type="PANTHER" id="PTHR47163">
    <property type="entry name" value="DDE_TNP_IS1595 DOMAIN-CONTAINING PROTEIN"/>
    <property type="match status" value="1"/>
</dbReference>
<sequence>MNQQEKRRKKHGEGCFDICKSDPLDIQFKDFRNIWTFTNLFRQDNSVVFKWLRDHNLLVDDLICPTCMDVCSLYKRSSKADGFTFRCKKGHEYGMRKYSFFEGSSFNIRDIIVFIKYYLECHTLLQCSKSANMDYKNTSVNWASYIRELFCQYVSTIYDYTEFEGEVELDESLFGRKVKYHRGNSSGLRIWIFGIVERSTNRIVLYPVDDRSANTLVPLIQKHVKPGVVHKTSFKMKYVSTQTGEEVYCCTNRIEGAWKIAKDHFRAMNGTNTKMFEQHLCEIIWRNHHYRSDLYQSFFDLVNSVYTLDGPPRFNYQKPVFKTWTPPTKEDEKAHNITIVPDTEDELVEPSVEVTPVENDSQPGPSLLQAGEATPINVTRRKRRVPIDATCDSVSISTLGSNVIDLSHETGDTDDENLTKLFFPDNFKPIKKLKNTPTIAESSVGKGKGKRCQTPTERMPSCGQMTTTLCYSGMSRNKAIYELWRDLQDVVGPARLWPYNIRKLFWKKNLKHWERILLAAFAYVNGLNPEMFLDWVKLMGLCRDNSGIRHFTAFFRLVDSGRMYKLYAYNVTNNRYEYLDGTIRHYIHRNNRR</sequence>
<feature type="region of interest" description="Disordered" evidence="1">
    <location>
        <begin position="439"/>
        <end position="459"/>
    </location>
</feature>
<dbReference type="InterPro" id="IPR024445">
    <property type="entry name" value="Tnp_ISXO2-like"/>
</dbReference>
<dbReference type="OrthoDB" id="10062329at2759"/>
<comment type="caution">
    <text evidence="3">The sequence shown here is derived from an EMBL/GenBank/DDBJ whole genome shotgun (WGS) entry which is preliminary data.</text>
</comment>
<dbReference type="PANTHER" id="PTHR47163:SF2">
    <property type="entry name" value="SI:DKEY-17M8.2"/>
    <property type="match status" value="1"/>
</dbReference>
<dbReference type="AlphaFoldDB" id="A0A8S3RMV3"/>
<keyword evidence="4" id="KW-1185">Reference proteome</keyword>
<accession>A0A8S3RMV3</accession>
<evidence type="ECO:0000259" key="2">
    <source>
        <dbReference type="SMART" id="SM01126"/>
    </source>
</evidence>
<reference evidence="3" key="1">
    <citation type="submission" date="2021-03" db="EMBL/GenBank/DDBJ databases">
        <authorList>
            <person name="Bekaert M."/>
        </authorList>
    </citation>
    <scope>NUCLEOTIDE SEQUENCE</scope>
</reference>
<proteinExistence type="predicted"/>
<gene>
    <name evidence="3" type="ORF">MEDL_22205</name>
</gene>
<evidence type="ECO:0000256" key="1">
    <source>
        <dbReference type="SAM" id="MobiDB-lite"/>
    </source>
</evidence>
<organism evidence="3 4">
    <name type="scientific">Mytilus edulis</name>
    <name type="common">Blue mussel</name>
    <dbReference type="NCBI Taxonomy" id="6550"/>
    <lineage>
        <taxon>Eukaryota</taxon>
        <taxon>Metazoa</taxon>
        <taxon>Spiralia</taxon>
        <taxon>Lophotrochozoa</taxon>
        <taxon>Mollusca</taxon>
        <taxon>Bivalvia</taxon>
        <taxon>Autobranchia</taxon>
        <taxon>Pteriomorphia</taxon>
        <taxon>Mytilida</taxon>
        <taxon>Mytiloidea</taxon>
        <taxon>Mytilidae</taxon>
        <taxon>Mytilinae</taxon>
        <taxon>Mytilus</taxon>
    </lineage>
</organism>
<name>A0A8S3RMV3_MYTED</name>
<protein>
    <recommendedName>
        <fullName evidence="2">ISXO2-like transposase domain-containing protein</fullName>
    </recommendedName>
</protein>
<dbReference type="EMBL" id="CAJPWZ010001096">
    <property type="protein sequence ID" value="CAG2207966.1"/>
    <property type="molecule type" value="Genomic_DNA"/>
</dbReference>
<dbReference type="InterPro" id="IPR053164">
    <property type="entry name" value="IS1016-like_transposase"/>
</dbReference>
<evidence type="ECO:0000313" key="3">
    <source>
        <dbReference type="EMBL" id="CAG2207966.1"/>
    </source>
</evidence>
<feature type="domain" description="ISXO2-like transposase" evidence="2">
    <location>
        <begin position="162"/>
        <end position="288"/>
    </location>
</feature>
<dbReference type="SMART" id="SM01126">
    <property type="entry name" value="DDE_Tnp_IS1595"/>
    <property type="match status" value="1"/>
</dbReference>